<keyword evidence="1" id="KW-0614">Plasmid</keyword>
<evidence type="ECO:0000313" key="1">
    <source>
        <dbReference type="EMBL" id="ABO60191.1"/>
    </source>
</evidence>
<protein>
    <submittedName>
        <fullName evidence="1">Uncharacterized protein</fullName>
    </submittedName>
</protein>
<dbReference type="HOGENOM" id="CLU_1346813_0_0_4"/>
<organism evidence="1 2">
    <name type="scientific">Burkholderia vietnamiensis (strain G4 / LMG 22486)</name>
    <name type="common">Burkholderia cepacia (strain R1808)</name>
    <dbReference type="NCBI Taxonomy" id="269482"/>
    <lineage>
        <taxon>Bacteria</taxon>
        <taxon>Pseudomonadati</taxon>
        <taxon>Pseudomonadota</taxon>
        <taxon>Betaproteobacteria</taxon>
        <taxon>Burkholderiales</taxon>
        <taxon>Burkholderiaceae</taxon>
        <taxon>Burkholderia</taxon>
        <taxon>Burkholderia cepacia complex</taxon>
    </lineage>
</organism>
<gene>
    <name evidence="1" type="ordered locus">Bcep1808_7314</name>
</gene>
<dbReference type="AlphaFoldDB" id="A4JV88"/>
<name>A4JV88_BURVG</name>
<dbReference type="EMBL" id="CP000619">
    <property type="protein sequence ID" value="ABO60191.1"/>
    <property type="molecule type" value="Genomic_DNA"/>
</dbReference>
<reference evidence="1 2" key="1">
    <citation type="submission" date="2007-03" db="EMBL/GenBank/DDBJ databases">
        <title>Complete sequence of plasmid pBVIE03 of Burkholderia vietnamiensis G4.</title>
        <authorList>
            <consortium name="US DOE Joint Genome Institute"/>
            <person name="Copeland A."/>
            <person name="Lucas S."/>
            <person name="Lapidus A."/>
            <person name="Barry K."/>
            <person name="Detter J.C."/>
            <person name="Glavina del Rio T."/>
            <person name="Hammon N."/>
            <person name="Israni S."/>
            <person name="Dalin E."/>
            <person name="Tice H."/>
            <person name="Pitluck S."/>
            <person name="Chain P."/>
            <person name="Malfatti S."/>
            <person name="Shin M."/>
            <person name="Vergez L."/>
            <person name="Schmutz J."/>
            <person name="Larimer F."/>
            <person name="Land M."/>
            <person name="Hauser L."/>
            <person name="Kyrpides N."/>
            <person name="Tiedje J."/>
            <person name="Richardson P."/>
        </authorList>
    </citation>
    <scope>NUCLEOTIDE SEQUENCE [LARGE SCALE GENOMIC DNA]</scope>
    <source>
        <strain evidence="2">G4 / LMG 22486</strain>
        <plasmid evidence="1 2">pBVIE03</plasmid>
    </source>
</reference>
<proteinExistence type="predicted"/>
<sequence>MAARVHRKKASTPNDRNRVFDHIRKRIGEELQRPDLRVRPSSQLELAISTFAPSQVLIGFEVSDYPFFDARYVSVRDGHVYIVKGSTDDGEQIVAYRLNFIQSIMTTQGGIGVAITPDGWMESTMVMYSLTHEHFEMKGGVLQGINDQMLERRSYPIKKAHAYWAHWTRRGRARLTALPMIGKLFERKRPAPRDEGDDAELKY</sequence>
<dbReference type="KEGG" id="bvi:Bcep1808_7314"/>
<accession>A4JV88</accession>
<geneLocation type="plasmid" evidence="1 2">
    <name>pBVIE03</name>
</geneLocation>
<evidence type="ECO:0000313" key="2">
    <source>
        <dbReference type="Proteomes" id="UP000002287"/>
    </source>
</evidence>
<dbReference type="Proteomes" id="UP000002287">
    <property type="component" value="Plasmid pBVIE03"/>
</dbReference>